<dbReference type="SUPFAM" id="SSF63999">
    <property type="entry name" value="Thiamin pyrophosphokinase, catalytic domain"/>
    <property type="match status" value="1"/>
</dbReference>
<comment type="similarity">
    <text evidence="5">Belongs to the archaeal 6-HMPDK family.</text>
</comment>
<comment type="pathway">
    <text evidence="5">Cofactor biosynthesis; 5,6,7,8-tetrahydromethanopterin biosynthesis.</text>
</comment>
<dbReference type="InterPro" id="IPR027510">
    <property type="entry name" value="HMPDK_MptE"/>
</dbReference>
<dbReference type="GO" id="GO:0009229">
    <property type="term" value="P:thiamine diphosphate biosynthetic process"/>
    <property type="evidence" value="ECO:0007669"/>
    <property type="project" value="InterPro"/>
</dbReference>
<dbReference type="InterPro" id="IPR002826">
    <property type="entry name" value="MptE-like"/>
</dbReference>
<name>A0AAE3L2A7_9EURY</name>
<protein>
    <recommendedName>
        <fullName evidence="5">6-hydroxymethyl-7,8-dihydropterin pyrophosphokinase</fullName>
        <shortName evidence="5">HPPK</shortName>
        <ecNumber evidence="5">2.7.6.3</ecNumber>
    </recommendedName>
    <alternativeName>
        <fullName evidence="5">2-amino-4-hydroxy-6-hydroxymethyldihydropteridine pyrophosphokinase</fullName>
    </alternativeName>
    <alternativeName>
        <fullName evidence="5">6-hydroxymethyl-7,8-dihydropterin diphosphokinase</fullName>
        <shortName evidence="5">6-HMPDK</shortName>
    </alternativeName>
    <alternativeName>
        <fullName evidence="5">7,8-dihydro-6-hydroxymethylpterin diphosphokinase</fullName>
    </alternativeName>
    <alternativeName>
        <fullName evidence="5">7,8-dihydro-6-hydroxymethylpterin pyrophosphokinase</fullName>
        <shortName evidence="5">PPPK</shortName>
    </alternativeName>
</protein>
<dbReference type="Pfam" id="PF01973">
    <property type="entry name" value="MptE-like"/>
    <property type="match status" value="1"/>
</dbReference>
<sequence>MDFNKWEPVYSDILEDMGFSREEDERAALLLSRMLDPAKTADVSVLHELIEGRDVLVCGNAPGLRDGLLSVDVKRYVVIAADGAAAVVLDSGTVPDIIVTDLDGNVEREIDASRKGSVMVVHAHGDNTDKLERYVPFLNKVIGSTQSVPLCNVYNFGGFSDGDRCVFLAREFGAAGITLVGFDFDDENVTPIKKKKLRWARRLIGELLSE</sequence>
<evidence type="ECO:0000313" key="7">
    <source>
        <dbReference type="EMBL" id="MCQ6963488.1"/>
    </source>
</evidence>
<evidence type="ECO:0000313" key="8">
    <source>
        <dbReference type="Proteomes" id="UP001206983"/>
    </source>
</evidence>
<keyword evidence="2 5" id="KW-0547">Nucleotide-binding</keyword>
<dbReference type="GO" id="GO:0004788">
    <property type="term" value="F:thiamine diphosphokinase activity"/>
    <property type="evidence" value="ECO:0007669"/>
    <property type="project" value="InterPro"/>
</dbReference>
<dbReference type="PANTHER" id="PTHR39648">
    <property type="entry name" value="6-HYDROXYMETHYL-7,8-DIHYDROPTERIN PYROPHOSPHOKINASE"/>
    <property type="match status" value="1"/>
</dbReference>
<keyword evidence="5" id="KW-0460">Magnesium</keyword>
<evidence type="ECO:0000256" key="2">
    <source>
        <dbReference type="ARBA" id="ARBA00022741"/>
    </source>
</evidence>
<dbReference type="GO" id="GO:2001118">
    <property type="term" value="P:tetrahydromethanopterin biosynthetic process"/>
    <property type="evidence" value="ECO:0007669"/>
    <property type="project" value="UniProtKB-UniRule"/>
</dbReference>
<gene>
    <name evidence="5" type="primary">mptE</name>
    <name evidence="7" type="ORF">PV02_10280</name>
</gene>
<dbReference type="GO" id="GO:0005524">
    <property type="term" value="F:ATP binding"/>
    <property type="evidence" value="ECO:0007669"/>
    <property type="project" value="UniProtKB-UniRule"/>
</dbReference>
<dbReference type="GO" id="GO:0016301">
    <property type="term" value="F:kinase activity"/>
    <property type="evidence" value="ECO:0007669"/>
    <property type="project" value="UniProtKB-KW"/>
</dbReference>
<proteinExistence type="inferred from homology"/>
<dbReference type="Proteomes" id="UP001206983">
    <property type="component" value="Unassembled WGS sequence"/>
</dbReference>
<feature type="domain" description="6-hydroxymethylpterin diphosphokinase MptE-like" evidence="6">
    <location>
        <begin position="42"/>
        <end position="187"/>
    </location>
</feature>
<keyword evidence="4 5" id="KW-0067">ATP-binding</keyword>
<dbReference type="GO" id="GO:0000287">
    <property type="term" value="F:magnesium ion binding"/>
    <property type="evidence" value="ECO:0007669"/>
    <property type="project" value="UniProtKB-UniRule"/>
</dbReference>
<reference evidence="7 8" key="1">
    <citation type="journal article" date="2011" name="Appl. Environ. Microbiol.">
        <title>Methanogenic archaea isolated from Taiwan's Chelungpu fault.</title>
        <authorList>
            <person name="Wu S.Y."/>
            <person name="Lai M.C."/>
        </authorList>
    </citation>
    <scope>NUCLEOTIDE SEQUENCE [LARGE SCALE GENOMIC DNA]</scope>
    <source>
        <strain evidence="7 8">St545Mb</strain>
    </source>
</reference>
<comment type="catalytic activity">
    <reaction evidence="5">
        <text>6-hydroxymethyl-7,8-dihydropterin + ATP = (7,8-dihydropterin-6-yl)methyl diphosphate + AMP + H(+)</text>
        <dbReference type="Rhea" id="RHEA:11412"/>
        <dbReference type="ChEBI" id="CHEBI:15378"/>
        <dbReference type="ChEBI" id="CHEBI:30616"/>
        <dbReference type="ChEBI" id="CHEBI:44841"/>
        <dbReference type="ChEBI" id="CHEBI:72950"/>
        <dbReference type="ChEBI" id="CHEBI:456215"/>
        <dbReference type="EC" id="2.7.6.3"/>
    </reaction>
</comment>
<organism evidence="7 8">
    <name type="scientific">Methanolobus chelungpuianus</name>
    <dbReference type="NCBI Taxonomy" id="502115"/>
    <lineage>
        <taxon>Archaea</taxon>
        <taxon>Methanobacteriati</taxon>
        <taxon>Methanobacteriota</taxon>
        <taxon>Stenosarchaea group</taxon>
        <taxon>Methanomicrobia</taxon>
        <taxon>Methanosarcinales</taxon>
        <taxon>Methanosarcinaceae</taxon>
        <taxon>Methanolobus</taxon>
    </lineage>
</organism>
<keyword evidence="1 5" id="KW-0808">Transferase</keyword>
<dbReference type="PANTHER" id="PTHR39648:SF1">
    <property type="entry name" value="6-HYDROXYMETHYL-7,8-DIHYDROPTERIN PYROPHOSPHOKINASE"/>
    <property type="match status" value="1"/>
</dbReference>
<dbReference type="EMBL" id="JTEO01000006">
    <property type="protein sequence ID" value="MCQ6963488.1"/>
    <property type="molecule type" value="Genomic_DNA"/>
</dbReference>
<dbReference type="AlphaFoldDB" id="A0AAE3L2A7"/>
<comment type="function">
    <text evidence="5">Catalyzes the transfer of diphosphate from ATP to 6-hydroxymethyl-7,8-dihydropterin (6-HMD), leading to 6-hydroxymethyl-7,8-dihydropterin diphosphate (6-HMDP).</text>
</comment>
<dbReference type="RefSeq" id="WP_256623357.1">
    <property type="nucleotide sequence ID" value="NZ_JTEO01000006.1"/>
</dbReference>
<evidence type="ECO:0000256" key="5">
    <source>
        <dbReference type="HAMAP-Rule" id="MF_02131"/>
    </source>
</evidence>
<dbReference type="InterPro" id="IPR036759">
    <property type="entry name" value="TPK_catalytic_sf"/>
</dbReference>
<dbReference type="EC" id="2.7.6.3" evidence="5"/>
<comment type="caution">
    <text evidence="7">The sequence shown here is derived from an EMBL/GenBank/DDBJ whole genome shotgun (WGS) entry which is preliminary data.</text>
</comment>
<dbReference type="GO" id="GO:0003848">
    <property type="term" value="F:2-amino-4-hydroxy-6-hydroxymethyldihydropteridine diphosphokinase activity"/>
    <property type="evidence" value="ECO:0007669"/>
    <property type="project" value="UniProtKB-UniRule"/>
</dbReference>
<comment type="cofactor">
    <cofactor evidence="5">
        <name>Mg(2+)</name>
        <dbReference type="ChEBI" id="CHEBI:18420"/>
    </cofactor>
</comment>
<keyword evidence="8" id="KW-1185">Reference proteome</keyword>
<dbReference type="HAMAP" id="MF_02131">
    <property type="entry name" value="HMPDK_arch"/>
    <property type="match status" value="1"/>
</dbReference>
<accession>A0AAE3L2A7</accession>
<keyword evidence="3 5" id="KW-0418">Kinase</keyword>
<evidence type="ECO:0000256" key="3">
    <source>
        <dbReference type="ARBA" id="ARBA00022777"/>
    </source>
</evidence>
<evidence type="ECO:0000256" key="4">
    <source>
        <dbReference type="ARBA" id="ARBA00022840"/>
    </source>
</evidence>
<evidence type="ECO:0000259" key="6">
    <source>
        <dbReference type="Pfam" id="PF01973"/>
    </source>
</evidence>
<evidence type="ECO:0000256" key="1">
    <source>
        <dbReference type="ARBA" id="ARBA00022679"/>
    </source>
</evidence>